<dbReference type="InterPro" id="IPR013149">
    <property type="entry name" value="ADH-like_C"/>
</dbReference>
<dbReference type="Gene3D" id="3.40.50.720">
    <property type="entry name" value="NAD(P)-binding Rossmann-like Domain"/>
    <property type="match status" value="1"/>
</dbReference>
<evidence type="ECO:0000256" key="1">
    <source>
        <dbReference type="ARBA" id="ARBA00022857"/>
    </source>
</evidence>
<dbReference type="InterPro" id="IPR051603">
    <property type="entry name" value="Zinc-ADH_QOR/CCCR"/>
</dbReference>
<evidence type="ECO:0000259" key="2">
    <source>
        <dbReference type="SMART" id="SM00829"/>
    </source>
</evidence>
<organism evidence="3 4">
    <name type="scientific">Actinomycetospora atypica</name>
    <dbReference type="NCBI Taxonomy" id="1290095"/>
    <lineage>
        <taxon>Bacteria</taxon>
        <taxon>Bacillati</taxon>
        <taxon>Actinomycetota</taxon>
        <taxon>Actinomycetes</taxon>
        <taxon>Pseudonocardiales</taxon>
        <taxon>Pseudonocardiaceae</taxon>
        <taxon>Actinomycetospora</taxon>
    </lineage>
</organism>
<dbReference type="Gene3D" id="3.90.180.10">
    <property type="entry name" value="Medium-chain alcohol dehydrogenases, catalytic domain"/>
    <property type="match status" value="1"/>
</dbReference>
<gene>
    <name evidence="3" type="ORF">ACFPBZ_15990</name>
</gene>
<dbReference type="SUPFAM" id="SSF50129">
    <property type="entry name" value="GroES-like"/>
    <property type="match status" value="1"/>
</dbReference>
<accession>A0ABV9YMB5</accession>
<dbReference type="PANTHER" id="PTHR44154">
    <property type="entry name" value="QUINONE OXIDOREDUCTASE"/>
    <property type="match status" value="1"/>
</dbReference>
<dbReference type="SMART" id="SM00829">
    <property type="entry name" value="PKS_ER"/>
    <property type="match status" value="1"/>
</dbReference>
<dbReference type="CDD" id="cd05289">
    <property type="entry name" value="MDR_like_2"/>
    <property type="match status" value="1"/>
</dbReference>
<sequence>MTSRAVQYARFGGPEVLEIVDREDPEPGPGQVRLAVRAASVNPVDWKLRSGAFAGTDAPERPVVAGQDVAGVVEALGDGVDAFTVGDEVLGHARGGAYAEKALADVSRLVRKPSSVSWETAASLPVVVTTAYRALNLLRLGGDAPGTVLVVNGASGGVGIVVTQVAVARGITVVGTASASHQDDVRALGAIPVVYGDGLVERVRAVADHVDAVFDTAGKGDLGELVALTGGPDRVLTIAHPDAQTHGVTFSSGGGNAEVEGALAEFVGRLDAGTARAPEVVVYPLEKAGQAQEDNRTGTVSGKLVLVP</sequence>
<dbReference type="RefSeq" id="WP_378037068.1">
    <property type="nucleotide sequence ID" value="NZ_JBHSIV010000016.1"/>
</dbReference>
<evidence type="ECO:0000313" key="3">
    <source>
        <dbReference type="EMBL" id="MFC5063721.1"/>
    </source>
</evidence>
<proteinExistence type="predicted"/>
<dbReference type="InterPro" id="IPR036291">
    <property type="entry name" value="NAD(P)-bd_dom_sf"/>
</dbReference>
<dbReference type="Pfam" id="PF08240">
    <property type="entry name" value="ADH_N"/>
    <property type="match status" value="1"/>
</dbReference>
<comment type="caution">
    <text evidence="3">The sequence shown here is derived from an EMBL/GenBank/DDBJ whole genome shotgun (WGS) entry which is preliminary data.</text>
</comment>
<dbReference type="InterPro" id="IPR011032">
    <property type="entry name" value="GroES-like_sf"/>
</dbReference>
<dbReference type="Proteomes" id="UP001595947">
    <property type="component" value="Unassembled WGS sequence"/>
</dbReference>
<dbReference type="Pfam" id="PF00107">
    <property type="entry name" value="ADH_zinc_N"/>
    <property type="match status" value="1"/>
</dbReference>
<dbReference type="GO" id="GO:0016491">
    <property type="term" value="F:oxidoreductase activity"/>
    <property type="evidence" value="ECO:0007669"/>
    <property type="project" value="UniProtKB-KW"/>
</dbReference>
<name>A0ABV9YMB5_9PSEU</name>
<dbReference type="SUPFAM" id="SSF51735">
    <property type="entry name" value="NAD(P)-binding Rossmann-fold domains"/>
    <property type="match status" value="1"/>
</dbReference>
<keyword evidence="3" id="KW-0560">Oxidoreductase</keyword>
<protein>
    <submittedName>
        <fullName evidence="3">NADP-dependent oxidoreductase</fullName>
        <ecNumber evidence="3">1.-.-.-</ecNumber>
    </submittedName>
</protein>
<keyword evidence="1" id="KW-0521">NADP</keyword>
<dbReference type="PANTHER" id="PTHR44154:SF1">
    <property type="entry name" value="QUINONE OXIDOREDUCTASE"/>
    <property type="match status" value="1"/>
</dbReference>
<reference evidence="4" key="1">
    <citation type="journal article" date="2019" name="Int. J. Syst. Evol. Microbiol.">
        <title>The Global Catalogue of Microorganisms (GCM) 10K type strain sequencing project: providing services to taxonomists for standard genome sequencing and annotation.</title>
        <authorList>
            <consortium name="The Broad Institute Genomics Platform"/>
            <consortium name="The Broad Institute Genome Sequencing Center for Infectious Disease"/>
            <person name="Wu L."/>
            <person name="Ma J."/>
        </authorList>
    </citation>
    <scope>NUCLEOTIDE SEQUENCE [LARGE SCALE GENOMIC DNA]</scope>
    <source>
        <strain evidence="4">CGMCC 4.7093</strain>
    </source>
</reference>
<evidence type="ECO:0000313" key="4">
    <source>
        <dbReference type="Proteomes" id="UP001595947"/>
    </source>
</evidence>
<dbReference type="EC" id="1.-.-.-" evidence="3"/>
<dbReference type="InterPro" id="IPR020843">
    <property type="entry name" value="ER"/>
</dbReference>
<keyword evidence="4" id="KW-1185">Reference proteome</keyword>
<dbReference type="InterPro" id="IPR013154">
    <property type="entry name" value="ADH-like_N"/>
</dbReference>
<dbReference type="EMBL" id="JBHSIV010000016">
    <property type="protein sequence ID" value="MFC5063721.1"/>
    <property type="molecule type" value="Genomic_DNA"/>
</dbReference>
<feature type="domain" description="Enoyl reductase (ER)" evidence="2">
    <location>
        <begin position="12"/>
        <end position="306"/>
    </location>
</feature>